<accession>A0A0A9F9Y6</accession>
<name>A0A0A9F9Y6_ARUDO</name>
<organism evidence="1">
    <name type="scientific">Arundo donax</name>
    <name type="common">Giant reed</name>
    <name type="synonym">Donax arundinaceus</name>
    <dbReference type="NCBI Taxonomy" id="35708"/>
    <lineage>
        <taxon>Eukaryota</taxon>
        <taxon>Viridiplantae</taxon>
        <taxon>Streptophyta</taxon>
        <taxon>Embryophyta</taxon>
        <taxon>Tracheophyta</taxon>
        <taxon>Spermatophyta</taxon>
        <taxon>Magnoliopsida</taxon>
        <taxon>Liliopsida</taxon>
        <taxon>Poales</taxon>
        <taxon>Poaceae</taxon>
        <taxon>PACMAD clade</taxon>
        <taxon>Arundinoideae</taxon>
        <taxon>Arundineae</taxon>
        <taxon>Arundo</taxon>
    </lineage>
</organism>
<reference evidence="1" key="2">
    <citation type="journal article" date="2015" name="Data Brief">
        <title>Shoot transcriptome of the giant reed, Arundo donax.</title>
        <authorList>
            <person name="Barrero R.A."/>
            <person name="Guerrero F.D."/>
            <person name="Moolhuijzen P."/>
            <person name="Goolsby J.A."/>
            <person name="Tidwell J."/>
            <person name="Bellgard S.E."/>
            <person name="Bellgard M.I."/>
        </authorList>
    </citation>
    <scope>NUCLEOTIDE SEQUENCE</scope>
    <source>
        <tissue evidence="1">Shoot tissue taken approximately 20 cm above the soil surface</tissue>
    </source>
</reference>
<evidence type="ECO:0000313" key="1">
    <source>
        <dbReference type="EMBL" id="JAE06966.1"/>
    </source>
</evidence>
<reference evidence="1" key="1">
    <citation type="submission" date="2014-09" db="EMBL/GenBank/DDBJ databases">
        <authorList>
            <person name="Magalhaes I.L.F."/>
            <person name="Oliveira U."/>
            <person name="Santos F.R."/>
            <person name="Vidigal T.H.D.A."/>
            <person name="Brescovit A.D."/>
            <person name="Santos A.J."/>
        </authorList>
    </citation>
    <scope>NUCLEOTIDE SEQUENCE</scope>
    <source>
        <tissue evidence="1">Shoot tissue taken approximately 20 cm above the soil surface</tissue>
    </source>
</reference>
<dbReference type="EMBL" id="GBRH01190930">
    <property type="protein sequence ID" value="JAE06966.1"/>
    <property type="molecule type" value="Transcribed_RNA"/>
</dbReference>
<protein>
    <submittedName>
        <fullName evidence="1">Uncharacterized protein</fullName>
    </submittedName>
</protein>
<sequence length="15" mass="1807">MCYLCALIDYCNLLR</sequence>
<proteinExistence type="predicted"/>